<dbReference type="RefSeq" id="XP_018129948.1">
    <property type="nucleotide sequence ID" value="XM_018276275.2"/>
</dbReference>
<proteinExistence type="predicted"/>
<dbReference type="OrthoDB" id="10053431at2759"/>
<name>A0A1B8GK60_9PEZI</name>
<dbReference type="GO" id="GO:0005737">
    <property type="term" value="C:cytoplasm"/>
    <property type="evidence" value="ECO:0007669"/>
    <property type="project" value="TreeGrafter"/>
</dbReference>
<dbReference type="Pfam" id="PF12239">
    <property type="entry name" value="DUF3605"/>
    <property type="match status" value="1"/>
</dbReference>
<reference evidence="1 2" key="1">
    <citation type="submission" date="2016-03" db="EMBL/GenBank/DDBJ databases">
        <title>Comparative genomics of Pseudogymnoascus destructans, the fungus causing white-nose syndrome of bats.</title>
        <authorList>
            <person name="Palmer J.M."/>
            <person name="Drees K.P."/>
            <person name="Foster J.T."/>
            <person name="Lindner D.L."/>
        </authorList>
    </citation>
    <scope>NUCLEOTIDE SEQUENCE [LARGE SCALE GENOMIC DNA]</scope>
    <source>
        <strain evidence="1 2">UAMH 10579</strain>
    </source>
</reference>
<evidence type="ECO:0008006" key="3">
    <source>
        <dbReference type="Google" id="ProtNLM"/>
    </source>
</evidence>
<dbReference type="EMBL" id="KV460230">
    <property type="protein sequence ID" value="OBT96215.1"/>
    <property type="molecule type" value="Genomic_DNA"/>
</dbReference>
<protein>
    <recommendedName>
        <fullName evidence="3">N-acetylglucosamine-induced protein 1</fullName>
    </recommendedName>
</protein>
<dbReference type="PANTHER" id="PTHR35020:SF4">
    <property type="entry name" value="N-ACETYLGLUCOSAMINE-INDUCED PROTEIN 1"/>
    <property type="match status" value="1"/>
</dbReference>
<dbReference type="GeneID" id="28840222"/>
<keyword evidence="2" id="KW-1185">Reference proteome</keyword>
<dbReference type="GO" id="GO:0006044">
    <property type="term" value="P:N-acetylglucosamine metabolic process"/>
    <property type="evidence" value="ECO:0007669"/>
    <property type="project" value="TreeGrafter"/>
</dbReference>
<dbReference type="Proteomes" id="UP000091956">
    <property type="component" value="Unassembled WGS sequence"/>
</dbReference>
<evidence type="ECO:0000313" key="1">
    <source>
        <dbReference type="EMBL" id="OBT96215.1"/>
    </source>
</evidence>
<dbReference type="InterPro" id="IPR022036">
    <property type="entry name" value="DUF3605"/>
</dbReference>
<dbReference type="AlphaFoldDB" id="A0A1B8GK60"/>
<dbReference type="STRING" id="342668.A0A1B8GK60"/>
<accession>A0A1B8GK60</accession>
<sequence length="225" mass="26458">MGSLAETSTLPFWHVNVPPEEREEECPPYLLSARGKDLEILGTPDSEYQRMTWPELQGHISRNRLDVFQRTPVELRRYFAFNYEIKMKYGSVMNFVLGEKLHWTHPIVADGKPFEKDSDLSIKWNDWPYGIDERISHLVVWTKFPLEEDPKMGGDLTDRQRKQIDDYVEKTFRVHCGSDNVIWFRNWASLKSVHSVEHFHVMLFNVDKKFLDSITDGDVPISEKV</sequence>
<evidence type="ECO:0000313" key="2">
    <source>
        <dbReference type="Proteomes" id="UP000091956"/>
    </source>
</evidence>
<gene>
    <name evidence="1" type="ORF">VE01_06836</name>
</gene>
<reference evidence="2" key="2">
    <citation type="journal article" date="2018" name="Nat. Commun.">
        <title>Extreme sensitivity to ultraviolet light in the fungal pathogen causing white-nose syndrome of bats.</title>
        <authorList>
            <person name="Palmer J.M."/>
            <person name="Drees K.P."/>
            <person name="Foster J.T."/>
            <person name="Lindner D.L."/>
        </authorList>
    </citation>
    <scope>NUCLEOTIDE SEQUENCE [LARGE SCALE GENOMIC DNA]</scope>
    <source>
        <strain evidence="2">UAMH 10579</strain>
    </source>
</reference>
<dbReference type="PANTHER" id="PTHR35020">
    <property type="entry name" value="N-ACETYLGLUCOSAMINE-INDUCED PROTEIN 1"/>
    <property type="match status" value="1"/>
</dbReference>
<organism evidence="1 2">
    <name type="scientific">Pseudogymnoascus verrucosus</name>
    <dbReference type="NCBI Taxonomy" id="342668"/>
    <lineage>
        <taxon>Eukaryota</taxon>
        <taxon>Fungi</taxon>
        <taxon>Dikarya</taxon>
        <taxon>Ascomycota</taxon>
        <taxon>Pezizomycotina</taxon>
        <taxon>Leotiomycetes</taxon>
        <taxon>Thelebolales</taxon>
        <taxon>Thelebolaceae</taxon>
        <taxon>Pseudogymnoascus</taxon>
    </lineage>
</organism>